<feature type="region of interest" description="Disordered" evidence="1">
    <location>
        <begin position="609"/>
        <end position="794"/>
    </location>
</feature>
<dbReference type="Proteomes" id="UP000261600">
    <property type="component" value="Unplaced"/>
</dbReference>
<dbReference type="GO" id="GO:0006508">
    <property type="term" value="P:proteolysis"/>
    <property type="evidence" value="ECO:0007669"/>
    <property type="project" value="InterPro"/>
</dbReference>
<sequence length="794" mass="86472">MRPRAALPRFTSLLFLLCLAPFSSPSSHPQWTLQRVPVILPQHTEDRPEPHFLYPARLDVTSACDPECHKRAPRPSYWDLRHLLSYETLHSDGRLTETAIGIYGYNPSSNTSPAYSSDLSAKAERSHVRRKRQIFGHDGRFSIAGQNFLLKYPFSVAVKLSTGCSGTLVGDRHVLTAAHCVHDGKNYVKGAQKLRVGFLKPKQRDTQPSSFYLPSNFTNHIEGSHPLGTWGMGLGETMDIVEPVSFSSADTHSFKDEGAVQSDYADLWLHNNELKSSNGEYTSMSNSSTATGTTVMEGIKSPDSSSSSTETQTQAHTQASEARPTSPSLQPGDFKLGSPEKLAGLASPSSGYSSQSETPTSTLPSSSAAFFPGPLSPSTGKRKPKVPERKSSLSSLQHIPRDGASISSGYKRDPDFPPPPSQLDLAVHHGGYVRYTLSHRTHHIHTLHHSKHRGANVLATGTKLLAPEASTTNPPTSSNSASSIPSSGLLAITPSAVHSAHVHSVSHSTDGPTSADQETASGPETATRPKCPPNSSTLAPPPISTRPLPPRRPPPRPPAHDHNSSPEHSQPPPPGRHPDGPPSYESLLLRQDRYGPGTFWAMTAFRTRMDPSSDLSDDSSPLHRPVPRAPHPSPVDLHTHIHSHTEFRGFTHSAHGHTEFRVLGERSFSQDDDDDEDEEEEEEEQEKEPPRTACSRGGMRSDHPPPPAYEFVGGCHSDSGPWASPVKVPGTTIETSHPYLISDARKRGLGEQEEEEEMTSGATRSAHQQQTHESKDDSTTPDTEDYFSKGKFNT</sequence>
<protein>
    <recommendedName>
        <fullName evidence="3">Peptidase S1 domain-containing protein</fullName>
    </recommendedName>
</protein>
<feature type="region of interest" description="Disordered" evidence="1">
    <location>
        <begin position="467"/>
        <end position="486"/>
    </location>
</feature>
<evidence type="ECO:0000313" key="4">
    <source>
        <dbReference type="Ensembl" id="ENSMALP00000019330.1"/>
    </source>
</evidence>
<dbReference type="Gene3D" id="2.40.10.10">
    <property type="entry name" value="Trypsin-like serine proteases"/>
    <property type="match status" value="1"/>
</dbReference>
<dbReference type="AlphaFoldDB" id="A0A3Q3JRS4"/>
<reference evidence="4" key="2">
    <citation type="submission" date="2025-09" db="UniProtKB">
        <authorList>
            <consortium name="Ensembl"/>
        </authorList>
    </citation>
    <scope>IDENTIFICATION</scope>
</reference>
<feature type="compositionally biased region" description="Low complexity" evidence="1">
    <location>
        <begin position="353"/>
        <end position="367"/>
    </location>
</feature>
<feature type="signal peptide" evidence="2">
    <location>
        <begin position="1"/>
        <end position="25"/>
    </location>
</feature>
<proteinExistence type="predicted"/>
<dbReference type="GO" id="GO:0030154">
    <property type="term" value="P:cell differentiation"/>
    <property type="evidence" value="ECO:0007669"/>
    <property type="project" value="TreeGrafter"/>
</dbReference>
<dbReference type="InterPro" id="IPR018114">
    <property type="entry name" value="TRYPSIN_HIS"/>
</dbReference>
<keyword evidence="2" id="KW-0732">Signal</keyword>
<feature type="compositionally biased region" description="Polar residues" evidence="1">
    <location>
        <begin position="760"/>
        <end position="769"/>
    </location>
</feature>
<reference evidence="4" key="1">
    <citation type="submission" date="2025-08" db="UniProtKB">
        <authorList>
            <consortium name="Ensembl"/>
        </authorList>
    </citation>
    <scope>IDENTIFICATION</scope>
</reference>
<accession>A0A3Q3JRS4</accession>
<dbReference type="PROSITE" id="PS00134">
    <property type="entry name" value="TRYPSIN_HIS"/>
    <property type="match status" value="1"/>
</dbReference>
<feature type="compositionally biased region" description="Acidic residues" evidence="1">
    <location>
        <begin position="670"/>
        <end position="686"/>
    </location>
</feature>
<dbReference type="InterPro" id="IPR024845">
    <property type="entry name" value="NHS-like"/>
</dbReference>
<feature type="chain" id="PRO_5018686542" description="Peptidase S1 domain-containing protein" evidence="2">
    <location>
        <begin position="26"/>
        <end position="794"/>
    </location>
</feature>
<feature type="compositionally biased region" description="Low complexity" evidence="1">
    <location>
        <begin position="304"/>
        <end position="322"/>
    </location>
</feature>
<feature type="compositionally biased region" description="Polar residues" evidence="1">
    <location>
        <begin position="509"/>
        <end position="524"/>
    </location>
</feature>
<name>A0A3Q3JRS4_MONAL</name>
<feature type="compositionally biased region" description="Low complexity" evidence="1">
    <location>
        <begin position="469"/>
        <end position="486"/>
    </location>
</feature>
<dbReference type="PANTHER" id="PTHR23039">
    <property type="entry name" value="NANCE-HORAN SYNDROME PROTEIN"/>
    <property type="match status" value="1"/>
</dbReference>
<feature type="region of interest" description="Disordered" evidence="1">
    <location>
        <begin position="498"/>
        <end position="590"/>
    </location>
</feature>
<dbReference type="Pfam" id="PF00089">
    <property type="entry name" value="Trypsin"/>
    <property type="match status" value="1"/>
</dbReference>
<dbReference type="GO" id="GO:0002088">
    <property type="term" value="P:lens development in camera-type eye"/>
    <property type="evidence" value="ECO:0007669"/>
    <property type="project" value="TreeGrafter"/>
</dbReference>
<dbReference type="SUPFAM" id="SSF50494">
    <property type="entry name" value="Trypsin-like serine proteases"/>
    <property type="match status" value="1"/>
</dbReference>
<dbReference type="Pfam" id="PF15273">
    <property type="entry name" value="NHS"/>
    <property type="match status" value="1"/>
</dbReference>
<evidence type="ECO:0000259" key="3">
    <source>
        <dbReference type="Pfam" id="PF00089"/>
    </source>
</evidence>
<feature type="compositionally biased region" description="Basic and acidic residues" evidence="1">
    <location>
        <begin position="637"/>
        <end position="649"/>
    </location>
</feature>
<dbReference type="Ensembl" id="ENSMALT00000019715.1">
    <property type="protein sequence ID" value="ENSMALP00000019330.1"/>
    <property type="gene ID" value="ENSMALG00000013484.1"/>
</dbReference>
<dbReference type="InterPro" id="IPR043504">
    <property type="entry name" value="Peptidase_S1_PA_chymotrypsin"/>
</dbReference>
<feature type="compositionally biased region" description="Low complexity" evidence="1">
    <location>
        <begin position="498"/>
        <end position="508"/>
    </location>
</feature>
<organism evidence="4 5">
    <name type="scientific">Monopterus albus</name>
    <name type="common">Swamp eel</name>
    <dbReference type="NCBI Taxonomy" id="43700"/>
    <lineage>
        <taxon>Eukaryota</taxon>
        <taxon>Metazoa</taxon>
        <taxon>Chordata</taxon>
        <taxon>Craniata</taxon>
        <taxon>Vertebrata</taxon>
        <taxon>Euteleostomi</taxon>
        <taxon>Actinopterygii</taxon>
        <taxon>Neopterygii</taxon>
        <taxon>Teleostei</taxon>
        <taxon>Neoteleostei</taxon>
        <taxon>Acanthomorphata</taxon>
        <taxon>Anabantaria</taxon>
        <taxon>Synbranchiformes</taxon>
        <taxon>Synbranchidae</taxon>
        <taxon>Monopterus</taxon>
    </lineage>
</organism>
<evidence type="ECO:0000256" key="1">
    <source>
        <dbReference type="SAM" id="MobiDB-lite"/>
    </source>
</evidence>
<feature type="compositionally biased region" description="Pro residues" evidence="1">
    <location>
        <begin position="539"/>
        <end position="557"/>
    </location>
</feature>
<feature type="compositionally biased region" description="Polar residues" evidence="1">
    <location>
        <begin position="277"/>
        <end position="294"/>
    </location>
</feature>
<keyword evidence="5" id="KW-1185">Reference proteome</keyword>
<dbReference type="PANTHER" id="PTHR23039:SF10">
    <property type="entry name" value="NANCE-HORAN SYNDROME PROTEIN ISOFORM X1"/>
    <property type="match status" value="1"/>
</dbReference>
<feature type="domain" description="Peptidase S1" evidence="3">
    <location>
        <begin position="152"/>
        <end position="188"/>
    </location>
</feature>
<dbReference type="GO" id="GO:0004252">
    <property type="term" value="F:serine-type endopeptidase activity"/>
    <property type="evidence" value="ECO:0007669"/>
    <property type="project" value="InterPro"/>
</dbReference>
<evidence type="ECO:0000313" key="5">
    <source>
        <dbReference type="Proteomes" id="UP000261600"/>
    </source>
</evidence>
<feature type="region of interest" description="Disordered" evidence="1">
    <location>
        <begin position="277"/>
        <end position="425"/>
    </location>
</feature>
<dbReference type="InterPro" id="IPR009003">
    <property type="entry name" value="Peptidase_S1_PA"/>
</dbReference>
<dbReference type="InterPro" id="IPR001254">
    <property type="entry name" value="Trypsin_dom"/>
</dbReference>
<evidence type="ECO:0000256" key="2">
    <source>
        <dbReference type="SAM" id="SignalP"/>
    </source>
</evidence>